<dbReference type="EMBL" id="BKCJ011632402">
    <property type="protein sequence ID" value="GFD44826.1"/>
    <property type="molecule type" value="Genomic_DNA"/>
</dbReference>
<accession>A0A699WGB7</accession>
<sequence length="123" mass="13495">RGGCWSTTIVRRRQPLLCTSDSSIPLGRKGTWRDKSMGITGSWDKCPVELARIRMAALWSGVSSHNSLLASSSMLAVRIVAGQPKGWDHQSPEQCTCPVVQEEEISLPALRIRPVGYLPTHLA</sequence>
<evidence type="ECO:0000313" key="1">
    <source>
        <dbReference type="EMBL" id="GFD44826.1"/>
    </source>
</evidence>
<dbReference type="AlphaFoldDB" id="A0A699WGB7"/>
<feature type="non-terminal residue" evidence="1">
    <location>
        <position position="123"/>
    </location>
</feature>
<reference evidence="1" key="1">
    <citation type="journal article" date="2019" name="Sci. Rep.">
        <title>Draft genome of Tanacetum cinerariifolium, the natural source of mosquito coil.</title>
        <authorList>
            <person name="Yamashiro T."/>
            <person name="Shiraishi A."/>
            <person name="Satake H."/>
            <person name="Nakayama K."/>
        </authorList>
    </citation>
    <scope>NUCLEOTIDE SEQUENCE</scope>
</reference>
<feature type="non-terminal residue" evidence="1">
    <location>
        <position position="1"/>
    </location>
</feature>
<gene>
    <name evidence="1" type="ORF">Tci_916795</name>
</gene>
<proteinExistence type="predicted"/>
<name>A0A699WGB7_TANCI</name>
<organism evidence="1">
    <name type="scientific">Tanacetum cinerariifolium</name>
    <name type="common">Dalmatian daisy</name>
    <name type="synonym">Chrysanthemum cinerariifolium</name>
    <dbReference type="NCBI Taxonomy" id="118510"/>
    <lineage>
        <taxon>Eukaryota</taxon>
        <taxon>Viridiplantae</taxon>
        <taxon>Streptophyta</taxon>
        <taxon>Embryophyta</taxon>
        <taxon>Tracheophyta</taxon>
        <taxon>Spermatophyta</taxon>
        <taxon>Magnoliopsida</taxon>
        <taxon>eudicotyledons</taxon>
        <taxon>Gunneridae</taxon>
        <taxon>Pentapetalae</taxon>
        <taxon>asterids</taxon>
        <taxon>campanulids</taxon>
        <taxon>Asterales</taxon>
        <taxon>Asteraceae</taxon>
        <taxon>Asteroideae</taxon>
        <taxon>Anthemideae</taxon>
        <taxon>Anthemidinae</taxon>
        <taxon>Tanacetum</taxon>
    </lineage>
</organism>
<comment type="caution">
    <text evidence="1">The sequence shown here is derived from an EMBL/GenBank/DDBJ whole genome shotgun (WGS) entry which is preliminary data.</text>
</comment>
<protein>
    <submittedName>
        <fullName evidence="1">Uncharacterized protein</fullName>
    </submittedName>
</protein>